<dbReference type="GO" id="GO:0032968">
    <property type="term" value="P:positive regulation of transcription elongation by RNA polymerase II"/>
    <property type="evidence" value="ECO:0007669"/>
    <property type="project" value="EnsemblFungi"/>
</dbReference>
<evidence type="ECO:0000256" key="2">
    <source>
        <dbReference type="SAM" id="Coils"/>
    </source>
</evidence>
<dbReference type="Gene3D" id="1.10.287.370">
    <property type="match status" value="1"/>
</dbReference>
<feature type="coiled-coil region" evidence="2">
    <location>
        <begin position="100"/>
        <end position="134"/>
    </location>
</feature>
<keyword evidence="2" id="KW-0175">Coiled coil</keyword>
<evidence type="ECO:0000313" key="3">
    <source>
        <dbReference type="EMBL" id="ODV88867.1"/>
    </source>
</evidence>
<dbReference type="EMBL" id="KV453843">
    <property type="protein sequence ID" value="ODV88867.1"/>
    <property type="molecule type" value="Genomic_DNA"/>
</dbReference>
<organism evidence="3 4">
    <name type="scientific">Tortispora caseinolytica NRRL Y-17796</name>
    <dbReference type="NCBI Taxonomy" id="767744"/>
    <lineage>
        <taxon>Eukaryota</taxon>
        <taxon>Fungi</taxon>
        <taxon>Dikarya</taxon>
        <taxon>Ascomycota</taxon>
        <taxon>Saccharomycotina</taxon>
        <taxon>Trigonopsidomycetes</taxon>
        <taxon>Trigonopsidales</taxon>
        <taxon>Trigonopsidaceae</taxon>
        <taxon>Tortispora</taxon>
    </lineage>
</organism>
<evidence type="ECO:0000256" key="1">
    <source>
        <dbReference type="ARBA" id="ARBA00010048"/>
    </source>
</evidence>
<evidence type="ECO:0000313" key="4">
    <source>
        <dbReference type="Proteomes" id="UP000095023"/>
    </source>
</evidence>
<reference evidence="4" key="1">
    <citation type="submission" date="2016-02" db="EMBL/GenBank/DDBJ databases">
        <title>Comparative genomics of biotechnologically important yeasts.</title>
        <authorList>
            <consortium name="DOE Joint Genome Institute"/>
            <person name="Riley R."/>
            <person name="Haridas S."/>
            <person name="Wolfe K.H."/>
            <person name="Lopes M.R."/>
            <person name="Hittinger C.T."/>
            <person name="Goker M."/>
            <person name="Salamov A."/>
            <person name="Wisecaver J."/>
            <person name="Long T.M."/>
            <person name="Aerts A.L."/>
            <person name="Barry K."/>
            <person name="Choi C."/>
            <person name="Clum A."/>
            <person name="Coughlan A.Y."/>
            <person name="Deshpande S."/>
            <person name="Douglass A.P."/>
            <person name="Hanson S.J."/>
            <person name="Klenk H.-P."/>
            <person name="Labutti K."/>
            <person name="Lapidus A."/>
            <person name="Lindquist E."/>
            <person name="Lipzen A."/>
            <person name="Meier-Kolthoff J.P."/>
            <person name="Ohm R.A."/>
            <person name="Otillar R.P."/>
            <person name="Pangilinan J."/>
            <person name="Peng Y."/>
            <person name="Rokas A."/>
            <person name="Rosa C.A."/>
            <person name="Scheuner C."/>
            <person name="Sibirny A.A."/>
            <person name="Slot J.C."/>
            <person name="Stielow J.B."/>
            <person name="Sun H."/>
            <person name="Kurtzman C.P."/>
            <person name="Blackwell M."/>
            <person name="Jeffries T.W."/>
            <person name="Grigoriev I.V."/>
        </authorList>
    </citation>
    <scope>NUCLEOTIDE SEQUENCE [LARGE SCALE GENOMIC DNA]</scope>
    <source>
        <strain evidence="4">NRRL Y-17796</strain>
    </source>
</reference>
<dbReference type="Proteomes" id="UP000095023">
    <property type="component" value="Unassembled WGS sequence"/>
</dbReference>
<dbReference type="NCBIfam" id="TIGR00293">
    <property type="entry name" value="prefoldin subunit alpha"/>
    <property type="match status" value="1"/>
</dbReference>
<dbReference type="GO" id="GO:0005737">
    <property type="term" value="C:cytoplasm"/>
    <property type="evidence" value="ECO:0007669"/>
    <property type="project" value="EnsemblFungi"/>
</dbReference>
<sequence length="145" mass="16562">MSEVSLEQLPIQELAKIKSSIQNEFESLRNSLEQLLVAQRKFRNCIATAQATVKEENNGKPILVPLTASLYVPGKQIRSDKVLVDIGTGYYTEKTLDETVKFYQHRIDTLDDNLKQLEKLLNEKSSQIQTLDLILVKKLQESRSK</sequence>
<comment type="similarity">
    <text evidence="1">Belongs to the prefoldin subunit alpha family.</text>
</comment>
<dbReference type="OrthoDB" id="10267474at2759"/>
<dbReference type="PANTHER" id="PTHR12674">
    <property type="entry name" value="PREFOLDIN SUBUNIT 5"/>
    <property type="match status" value="1"/>
</dbReference>
<protein>
    <recommendedName>
        <fullName evidence="5">Prefoldin subunit 5</fullName>
    </recommendedName>
</protein>
<dbReference type="GO" id="GO:0007021">
    <property type="term" value="P:tubulin complex assembly"/>
    <property type="evidence" value="ECO:0007669"/>
    <property type="project" value="EnsemblFungi"/>
</dbReference>
<dbReference type="InterPro" id="IPR011599">
    <property type="entry name" value="PFD_alpha_archaea"/>
</dbReference>
<dbReference type="GO" id="GO:0051082">
    <property type="term" value="F:unfolded protein binding"/>
    <property type="evidence" value="ECO:0007669"/>
    <property type="project" value="InterPro"/>
</dbReference>
<dbReference type="GO" id="GO:0006457">
    <property type="term" value="P:protein folding"/>
    <property type="evidence" value="ECO:0007669"/>
    <property type="project" value="InterPro"/>
</dbReference>
<keyword evidence="4" id="KW-1185">Reference proteome</keyword>
<dbReference type="HAMAP" id="MF_00308">
    <property type="entry name" value="PfdA"/>
    <property type="match status" value="1"/>
</dbReference>
<dbReference type="GO" id="GO:1990114">
    <property type="term" value="P:RNA polymerase II core complex assembly"/>
    <property type="evidence" value="ECO:0007669"/>
    <property type="project" value="TreeGrafter"/>
</dbReference>
<dbReference type="GO" id="GO:0051286">
    <property type="term" value="C:cell tip"/>
    <property type="evidence" value="ECO:0007669"/>
    <property type="project" value="EnsemblFungi"/>
</dbReference>
<dbReference type="GO" id="GO:1990113">
    <property type="term" value="P:RNA polymerase I assembly"/>
    <property type="evidence" value="ECO:0007669"/>
    <property type="project" value="TreeGrafter"/>
</dbReference>
<dbReference type="GO" id="GO:0015631">
    <property type="term" value="F:tubulin binding"/>
    <property type="evidence" value="ECO:0007669"/>
    <property type="project" value="EnsemblFungi"/>
</dbReference>
<dbReference type="AlphaFoldDB" id="A0A1E4TAR5"/>
<dbReference type="GO" id="GO:0016272">
    <property type="term" value="C:prefoldin complex"/>
    <property type="evidence" value="ECO:0007669"/>
    <property type="project" value="EnsemblFungi"/>
</dbReference>
<dbReference type="PANTHER" id="PTHR12674:SF2">
    <property type="entry name" value="PREFOLDIN SUBUNIT 5"/>
    <property type="match status" value="1"/>
</dbReference>
<dbReference type="Pfam" id="PF02996">
    <property type="entry name" value="Prefoldin"/>
    <property type="match status" value="1"/>
</dbReference>
<dbReference type="CDD" id="cd23157">
    <property type="entry name" value="Prefoldin_5"/>
    <property type="match status" value="1"/>
</dbReference>
<dbReference type="InterPro" id="IPR009053">
    <property type="entry name" value="Prefoldin"/>
</dbReference>
<dbReference type="GO" id="GO:1990115">
    <property type="term" value="P:RNA polymerase III assembly"/>
    <property type="evidence" value="ECO:0007669"/>
    <property type="project" value="TreeGrafter"/>
</dbReference>
<accession>A0A1E4TAR5</accession>
<feature type="coiled-coil region" evidence="2">
    <location>
        <begin position="11"/>
        <end position="38"/>
    </location>
</feature>
<dbReference type="SUPFAM" id="SSF46579">
    <property type="entry name" value="Prefoldin"/>
    <property type="match status" value="1"/>
</dbReference>
<dbReference type="InterPro" id="IPR004127">
    <property type="entry name" value="Prefoldin_subunit_alpha"/>
</dbReference>
<evidence type="ECO:0008006" key="5">
    <source>
        <dbReference type="Google" id="ProtNLM"/>
    </source>
</evidence>
<gene>
    <name evidence="3" type="ORF">CANCADRAFT_32320</name>
</gene>
<name>A0A1E4TAR5_9ASCO</name>
<proteinExistence type="inferred from homology"/>
<dbReference type="GO" id="GO:0032153">
    <property type="term" value="C:cell division site"/>
    <property type="evidence" value="ECO:0007669"/>
    <property type="project" value="EnsemblFungi"/>
</dbReference>